<dbReference type="InterPro" id="IPR014030">
    <property type="entry name" value="Ketoacyl_synth_N"/>
</dbReference>
<dbReference type="InterPro" id="IPR014043">
    <property type="entry name" value="Acyl_transferase_dom"/>
</dbReference>
<dbReference type="Pfam" id="PF00550">
    <property type="entry name" value="PP-binding"/>
    <property type="match status" value="2"/>
</dbReference>
<dbReference type="InterPro" id="IPR042099">
    <property type="entry name" value="ANL_N_sf"/>
</dbReference>
<dbReference type="Proteomes" id="UP000037151">
    <property type="component" value="Unassembled WGS sequence"/>
</dbReference>
<dbReference type="InterPro" id="IPR020841">
    <property type="entry name" value="PKS_Beta-ketoAc_synthase_dom"/>
</dbReference>
<dbReference type="CDD" id="cd00833">
    <property type="entry name" value="PKS"/>
    <property type="match status" value="1"/>
</dbReference>
<dbReference type="SMART" id="SM00823">
    <property type="entry name" value="PKS_PP"/>
    <property type="match status" value="2"/>
</dbReference>
<dbReference type="Pfam" id="PF00109">
    <property type="entry name" value="ketoacyl-synt"/>
    <property type="match status" value="1"/>
</dbReference>
<feature type="active site" description="Proton acceptor; for dehydratase activity" evidence="9">
    <location>
        <position position="1626"/>
    </location>
</feature>
<dbReference type="RefSeq" id="WP_050371801.1">
    <property type="nucleotide sequence ID" value="NZ_KQ257821.1"/>
</dbReference>
<dbReference type="InterPro" id="IPR042104">
    <property type="entry name" value="PKS_dehydratase_sf"/>
</dbReference>
<evidence type="ECO:0000259" key="12">
    <source>
        <dbReference type="PROSITE" id="PS52019"/>
    </source>
</evidence>
<dbReference type="SUPFAM" id="SSF52151">
    <property type="entry name" value="FabD/lysophospholipase-like"/>
    <property type="match status" value="1"/>
</dbReference>
<dbReference type="SUPFAM" id="SSF53901">
    <property type="entry name" value="Thiolase-like"/>
    <property type="match status" value="1"/>
</dbReference>
<comment type="caution">
    <text evidence="13">The sequence shown here is derived from an EMBL/GenBank/DDBJ whole genome shotgun (WGS) entry which is preliminary data.</text>
</comment>
<evidence type="ECO:0000256" key="9">
    <source>
        <dbReference type="PROSITE-ProRule" id="PRU01363"/>
    </source>
</evidence>
<dbReference type="PROSITE" id="PS52019">
    <property type="entry name" value="PKS_MFAS_DH"/>
    <property type="match status" value="1"/>
</dbReference>
<gene>
    <name evidence="13" type="ORF">IQ63_19550</name>
</gene>
<dbReference type="InterPro" id="IPR001227">
    <property type="entry name" value="Ac_transferase_dom_sf"/>
</dbReference>
<keyword evidence="7" id="KW-0511">Multifunctional enzyme</keyword>
<dbReference type="Gene3D" id="3.10.129.110">
    <property type="entry name" value="Polyketide synthase dehydratase"/>
    <property type="match status" value="1"/>
</dbReference>
<comment type="pathway">
    <text evidence="1">Antibiotic biosynthesis.</text>
</comment>
<feature type="active site" description="Proton donor; for dehydratase activity" evidence="9">
    <location>
        <position position="1779"/>
    </location>
</feature>
<dbReference type="Pfam" id="PF14765">
    <property type="entry name" value="PS-DH"/>
    <property type="match status" value="1"/>
</dbReference>
<evidence type="ECO:0000256" key="4">
    <source>
        <dbReference type="ARBA" id="ARBA00022679"/>
    </source>
</evidence>
<dbReference type="Pfam" id="PF21089">
    <property type="entry name" value="PKS_DH_N"/>
    <property type="match status" value="1"/>
</dbReference>
<evidence type="ECO:0000256" key="1">
    <source>
        <dbReference type="ARBA" id="ARBA00004792"/>
    </source>
</evidence>
<keyword evidence="5" id="KW-0677">Repeat</keyword>
<dbReference type="InterPro" id="IPR032821">
    <property type="entry name" value="PKS_assoc"/>
</dbReference>
<dbReference type="SMART" id="SM00827">
    <property type="entry name" value="PKS_AT"/>
    <property type="match status" value="1"/>
</dbReference>
<dbReference type="OrthoDB" id="9778690at2"/>
<dbReference type="SUPFAM" id="SSF56801">
    <property type="entry name" value="Acetyl-CoA synthetase-like"/>
    <property type="match status" value="1"/>
</dbReference>
<dbReference type="SMART" id="SM01294">
    <property type="entry name" value="PKS_PP_betabranch"/>
    <property type="match status" value="1"/>
</dbReference>
<dbReference type="GO" id="GO:0004315">
    <property type="term" value="F:3-oxoacyl-[acyl-carrier-protein] synthase activity"/>
    <property type="evidence" value="ECO:0007669"/>
    <property type="project" value="InterPro"/>
</dbReference>
<dbReference type="InterPro" id="IPR009081">
    <property type="entry name" value="PP-bd_ACP"/>
</dbReference>
<keyword evidence="6" id="KW-0045">Antibiotic biosynthesis</keyword>
<proteinExistence type="predicted"/>
<dbReference type="Pfam" id="PF13193">
    <property type="entry name" value="AMP-binding_C"/>
    <property type="match status" value="1"/>
</dbReference>
<dbReference type="InterPro" id="IPR049900">
    <property type="entry name" value="PKS_mFAS_DH"/>
</dbReference>
<evidence type="ECO:0000259" key="11">
    <source>
        <dbReference type="PROSITE" id="PS52004"/>
    </source>
</evidence>
<feature type="region of interest" description="C-terminal hotdog fold" evidence="9">
    <location>
        <begin position="1721"/>
        <end position="1857"/>
    </location>
</feature>
<dbReference type="SUPFAM" id="SSF51735">
    <property type="entry name" value="NAD(P)-binding Rossmann-fold domains"/>
    <property type="match status" value="2"/>
</dbReference>
<evidence type="ECO:0000256" key="3">
    <source>
        <dbReference type="ARBA" id="ARBA00022553"/>
    </source>
</evidence>
<dbReference type="InterPro" id="IPR016035">
    <property type="entry name" value="Acyl_Trfase/lysoPLipase"/>
</dbReference>
<dbReference type="SMART" id="SM00825">
    <property type="entry name" value="PKS_KS"/>
    <property type="match status" value="1"/>
</dbReference>
<sequence>MPAKPSDLVRPLPELLRGHAEARGTKVAFSDTRTSLTFADLDLRTARLGGHLAALGLPRGSRVAILLGNRVEIVESYLGVNRAGCVGVPVNPHSSDAELTHVLTDSDALAVITDTAHAAQVRTALPPGERHVIVVEESYEDLVTRDPATGPRDDLGLDEPAFLLYTSGTTGLPKGVLSTLRAVLWNVTTCYTPIIELSPDDTMLWPLPLFHSLGHNLCVMAVTAVGASAHLVPGFSAAEVLDELRARPYSFLVGVPTMYHNLVHAAGTEGLQLPALRVCFVAGAVTTPQLAASFEAAFGVRLTDNYGCTETSGPMATMRPGGEPRPGSCGLPLPGLDLRVVDPETGADVPTGAEGEIWVKSPNVMLGYHNRPDATAEALKGGWYHTGDLARRDDDGYLYITGRRNNVIIRGGENVHPTEIEAVLFKVPGVREAAAIGVPDEEFGQVPAALVVPGPDGVDCADLFARCRRELAYFKVPVEVRAVRELPKTATGKVIRRLLPDLPGRLLGVSGVHEGLQLIGTGGELTSLPGTEPLPSLAGREVAVTGGRLADLIAEHLVEGHGARRVTGDQYDLAVTVTGTTVTVAGTTLVLADGLTDRRVLDALDVALGHPGATLVTAVRSAAPERLPEKADLTGTSLVDVITREVTHVLGDPVGIEPDRALREYGLTSADAVRLRDRVAAAVGLRLPTTLVFDHPSVRAIAAYVRGELTGSTETLAPSAVHAAADDDPVVLVGLACRYPGGVTSPDELWRLVADEADAISGFPDDRGWDLERLFATSTTRRGGFLHDAAEFDAEFFGISPREALATDPQHRLLLETAWEALERAGVDPTALRGERVGVYAGLMLHDYINDMERVPRELEGYLATGVQGGVASGRIAYTLGLRGPALTVDTACSSSLVAMHLAAQAIRRGECDLALAGGVAVMGTPQGFLEFSKQGALAEDGRCKPFAAGADGTGWAEGAGMAVLERLSSARRAGHPVLAVIRGSAVNQDGASNGLTAPSGTAQREVIRLALQDAGLGPDDVDAVEAHGTGTRLGDPIEAGALLATYGQGRSAPLWLGSLKSNVGHTQAAAGVGGVIKVVQAMRHRTLPKTLHVDAPTPHVDWAAGDVRLLTESMPWPERGRPARAAVSSFGISGTNAHMILEEPPQEPAPQAVPEPEVVALTLSGKSPERLRDWAARLLPVVETASPGDLAHALAGRGRFSHRAVVVGGELAAGVRALADGKSAANVVSGTADVDGKVVFVFPGHGSQWVGMAAGLMGESVFAESILACERALAPYVDWSLTEVLADPERLDRVDIVQPALFAVTVSLAALWRAHGVEPDAVLGHSVGEVAAAYVAGALTLEEAARVVAVRGQVIAGLGGGTGMVAVPAPREQVDWLVERWPDQLWVAGLNGPSATAVAGDEIALKGLLAECALDGVRARRVRIGYASHSPRMEDLREELLAQLGSVRAGTPSVPMYSTVDLEWVGSGALDAEYWYRNLREPVRFQPAVERLAEDGFRVFVESSGHPVLTSAVEETLDGIGVNAVVTGTLRRDDGGPARFLSSAAELYVRGVDGVRLTPPAGRAVALPLPTTPFRRRRFWLTTGGAARTRSGHPLLGAVVESARSGEAVATSRISPVDLPWLADHAVNGTCLLPGTALLDLALRAGGGGIDELIIEAPLVLSRQGVTELQVVVDGERRTVEVYSRPDQAGARWRRHAQGTLCAGGVEPSGVADLVPSDAVKVHVDYSALTSLGYEYGPAFRGVRRVWRRGEELFAELRLPEESPGGLGGVGLHPVLGDAALHALVFTDDSAEGEVRLPFVWRDVWAGERQETEAYVHLVPSGASEVGVSIFTVEGEPMFRGTLGMRSVALRELTGAVPTDSVYRMRWAELAGSVGESGAEPVVFAPPAGDVRKAVLDTLARLQQWLEGEQDVPLAVVTQSGDLAHAAARGLVRSAQSEHPGRFVVVETDGDARSSARIGDAVGAGEPYVRVSAGRLQRPELARVAPGRGARPSLEAGTVLITGGTGTLGSLLARHLVSEYGVRSLLLTSRSGGGEALVEELRGLGASAVVAACDAADREALAGALSLVPASHPLVGVVHAAGVLADGVVTGMTADQVEEVLRPKVDGVLNLHELTKDADLAAFVLFSSVAGVLGSPGQGNYAAANAFLDAFAEHRRAEGLPVQSQAWSFWEEISGMTSAVRDRDFPDGTLPLPTPFALALFDEALRQDEAALTLAKFDLAKLRTRGAPGLLRGLAPATPVTAPTVALRDLPPTERASRLLTEVRAIAAELLGHADAEAISLDRSLHEFGLDSLTAVELRNRLSTLTALRLPATLVFDHSALRGLAEHLDGELTAAMEAEV</sequence>
<evidence type="ECO:0000256" key="5">
    <source>
        <dbReference type="ARBA" id="ARBA00022737"/>
    </source>
</evidence>
<dbReference type="PROSITE" id="PS52004">
    <property type="entry name" value="KS3_2"/>
    <property type="match status" value="1"/>
</dbReference>
<dbReference type="PROSITE" id="PS50075">
    <property type="entry name" value="CARRIER"/>
    <property type="match status" value="2"/>
</dbReference>
<accession>A0A0L0K669</accession>
<evidence type="ECO:0000256" key="7">
    <source>
        <dbReference type="ARBA" id="ARBA00023268"/>
    </source>
</evidence>
<dbReference type="InterPro" id="IPR016039">
    <property type="entry name" value="Thiolase-like"/>
</dbReference>
<keyword evidence="3" id="KW-0597">Phosphoprotein</keyword>
<dbReference type="InterPro" id="IPR013968">
    <property type="entry name" value="PKS_KR"/>
</dbReference>
<evidence type="ECO:0000256" key="2">
    <source>
        <dbReference type="ARBA" id="ARBA00022450"/>
    </source>
</evidence>
<dbReference type="FunFam" id="3.40.366.10:FF:000002">
    <property type="entry name" value="Probable polyketide synthase 2"/>
    <property type="match status" value="1"/>
</dbReference>
<dbReference type="PANTHER" id="PTHR43775:SF51">
    <property type="entry name" value="INACTIVE PHENOLPHTHIOCEROL SYNTHESIS POLYKETIDE SYNTHASE TYPE I PKS1-RELATED"/>
    <property type="match status" value="1"/>
</dbReference>
<dbReference type="InterPro" id="IPR049551">
    <property type="entry name" value="PKS_DH_C"/>
</dbReference>
<dbReference type="InterPro" id="IPR020806">
    <property type="entry name" value="PKS_PP-bd"/>
</dbReference>
<dbReference type="FunFam" id="3.40.47.10:FF:000019">
    <property type="entry name" value="Polyketide synthase type I"/>
    <property type="match status" value="1"/>
</dbReference>
<dbReference type="GO" id="GO:0006633">
    <property type="term" value="P:fatty acid biosynthetic process"/>
    <property type="evidence" value="ECO:0007669"/>
    <property type="project" value="InterPro"/>
</dbReference>
<dbReference type="PANTHER" id="PTHR43775">
    <property type="entry name" value="FATTY ACID SYNTHASE"/>
    <property type="match status" value="1"/>
</dbReference>
<dbReference type="Gene3D" id="3.40.366.10">
    <property type="entry name" value="Malonyl-Coenzyme A Acyl Carrier Protein, domain 2"/>
    <property type="match status" value="1"/>
</dbReference>
<dbReference type="SMART" id="SM00826">
    <property type="entry name" value="PKS_DH"/>
    <property type="match status" value="1"/>
</dbReference>
<reference evidence="14" key="1">
    <citation type="submission" date="2014-07" db="EMBL/GenBank/DDBJ databases">
        <title>Genome sequencing of plant-pathogenic Streptomyces species.</title>
        <authorList>
            <person name="Harrison J."/>
            <person name="Sapp M."/>
            <person name="Thwaites R."/>
            <person name="Studholme D.J."/>
        </authorList>
    </citation>
    <scope>NUCLEOTIDE SEQUENCE [LARGE SCALE GENOMIC DNA]</scope>
    <source>
        <strain evidence="14">NCPPB 4445</strain>
    </source>
</reference>
<dbReference type="SMART" id="SM00822">
    <property type="entry name" value="PKS_KR"/>
    <property type="match status" value="1"/>
</dbReference>
<dbReference type="Gene3D" id="3.40.47.10">
    <property type="match status" value="1"/>
</dbReference>
<dbReference type="Pfam" id="PF16197">
    <property type="entry name" value="KAsynt_C_assoc"/>
    <property type="match status" value="1"/>
</dbReference>
<dbReference type="Pfam" id="PF00698">
    <property type="entry name" value="Acyl_transf_1"/>
    <property type="match status" value="1"/>
</dbReference>
<keyword evidence="2" id="KW-0596">Phosphopantetheine</keyword>
<dbReference type="PROSITE" id="PS00012">
    <property type="entry name" value="PHOSPHOPANTETHEINE"/>
    <property type="match status" value="1"/>
</dbReference>
<dbReference type="InterPro" id="IPR000873">
    <property type="entry name" value="AMP-dep_synth/lig_dom"/>
</dbReference>
<dbReference type="Pfam" id="PF00501">
    <property type="entry name" value="AMP-binding"/>
    <property type="match status" value="1"/>
</dbReference>
<dbReference type="Gene3D" id="3.30.300.30">
    <property type="match status" value="1"/>
</dbReference>
<dbReference type="Gene3D" id="3.40.50.12780">
    <property type="entry name" value="N-terminal domain of ligase-like"/>
    <property type="match status" value="1"/>
</dbReference>
<protein>
    <submittedName>
        <fullName evidence="13">Type I polyketide synthase</fullName>
    </submittedName>
</protein>
<dbReference type="InterPro" id="IPR018201">
    <property type="entry name" value="Ketoacyl_synth_AS"/>
</dbReference>
<dbReference type="InterPro" id="IPR049552">
    <property type="entry name" value="PKS_DH_N"/>
</dbReference>
<dbReference type="InterPro" id="IPR020845">
    <property type="entry name" value="AMP-binding_CS"/>
</dbReference>
<feature type="domain" description="Carrier" evidence="10">
    <location>
        <begin position="2258"/>
        <end position="2333"/>
    </location>
</feature>
<evidence type="ECO:0000256" key="6">
    <source>
        <dbReference type="ARBA" id="ARBA00023194"/>
    </source>
</evidence>
<dbReference type="PROSITE" id="PS00455">
    <property type="entry name" value="AMP_BINDING"/>
    <property type="match status" value="1"/>
</dbReference>
<dbReference type="Gene3D" id="3.30.70.3290">
    <property type="match status" value="1"/>
</dbReference>
<dbReference type="InterPro" id="IPR006162">
    <property type="entry name" value="Ppantetheine_attach_site"/>
</dbReference>
<dbReference type="InterPro" id="IPR036291">
    <property type="entry name" value="NAD(P)-bd_dom_sf"/>
</dbReference>
<dbReference type="CDD" id="cd08956">
    <property type="entry name" value="KR_3_FAS_SDR_x"/>
    <property type="match status" value="1"/>
</dbReference>
<dbReference type="EMBL" id="JPPY01000123">
    <property type="protein sequence ID" value="KND33592.1"/>
    <property type="molecule type" value="Genomic_DNA"/>
</dbReference>
<dbReference type="InterPro" id="IPR050091">
    <property type="entry name" value="PKS_NRPS_Biosynth_Enz"/>
</dbReference>
<dbReference type="InterPro" id="IPR020807">
    <property type="entry name" value="PKS_DH"/>
</dbReference>
<dbReference type="InterPro" id="IPR036736">
    <property type="entry name" value="ACP-like_sf"/>
</dbReference>
<evidence type="ECO:0000256" key="8">
    <source>
        <dbReference type="ARBA" id="ARBA00023315"/>
    </source>
</evidence>
<dbReference type="SUPFAM" id="SSF55048">
    <property type="entry name" value="Probable ACP-binding domain of malonyl-CoA ACP transacylase"/>
    <property type="match status" value="1"/>
</dbReference>
<feature type="domain" description="Carrier" evidence="10">
    <location>
        <begin position="633"/>
        <end position="709"/>
    </location>
</feature>
<evidence type="ECO:0000259" key="10">
    <source>
        <dbReference type="PROSITE" id="PS50075"/>
    </source>
</evidence>
<dbReference type="InterPro" id="IPR014031">
    <property type="entry name" value="Ketoacyl_synth_C"/>
</dbReference>
<dbReference type="GO" id="GO:0033068">
    <property type="term" value="P:macrolide biosynthetic process"/>
    <property type="evidence" value="ECO:0007669"/>
    <property type="project" value="UniProtKB-ARBA"/>
</dbReference>
<dbReference type="PATRIC" id="fig|42234.21.peg.4035"/>
<dbReference type="InterPro" id="IPR025110">
    <property type="entry name" value="AMP-bd_C"/>
</dbReference>
<keyword evidence="4" id="KW-0808">Transferase</keyword>
<feature type="domain" description="PKS/mFAS DH" evidence="12">
    <location>
        <begin position="1594"/>
        <end position="1857"/>
    </location>
</feature>
<dbReference type="GO" id="GO:0031177">
    <property type="term" value="F:phosphopantetheine binding"/>
    <property type="evidence" value="ECO:0007669"/>
    <property type="project" value="InterPro"/>
</dbReference>
<dbReference type="PROSITE" id="PS00606">
    <property type="entry name" value="KS3_1"/>
    <property type="match status" value="1"/>
</dbReference>
<feature type="region of interest" description="N-terminal hotdog fold" evidence="9">
    <location>
        <begin position="1594"/>
        <end position="1709"/>
    </location>
</feature>
<keyword evidence="8" id="KW-0012">Acyltransferase</keyword>
<dbReference type="Pfam" id="PF08659">
    <property type="entry name" value="KR"/>
    <property type="match status" value="1"/>
</dbReference>
<dbReference type="Gene3D" id="3.40.50.720">
    <property type="entry name" value="NAD(P)-binding Rossmann-like Domain"/>
    <property type="match status" value="1"/>
</dbReference>
<dbReference type="InterPro" id="IPR016036">
    <property type="entry name" value="Malonyl_transacylase_ACP-bd"/>
</dbReference>
<evidence type="ECO:0000313" key="13">
    <source>
        <dbReference type="EMBL" id="KND33592.1"/>
    </source>
</evidence>
<feature type="domain" description="Ketosynthase family 3 (KS3)" evidence="11">
    <location>
        <begin position="727"/>
        <end position="1144"/>
    </location>
</feature>
<dbReference type="SUPFAM" id="SSF47336">
    <property type="entry name" value="ACP-like"/>
    <property type="match status" value="2"/>
</dbReference>
<dbReference type="InterPro" id="IPR057326">
    <property type="entry name" value="KR_dom"/>
</dbReference>
<name>A0A0L0K669_9ACTN</name>
<evidence type="ECO:0000313" key="14">
    <source>
        <dbReference type="Proteomes" id="UP000037151"/>
    </source>
</evidence>
<organism evidence="13 14">
    <name type="scientific">Streptomyces acidiscabies</name>
    <dbReference type="NCBI Taxonomy" id="42234"/>
    <lineage>
        <taxon>Bacteria</taxon>
        <taxon>Bacillati</taxon>
        <taxon>Actinomycetota</taxon>
        <taxon>Actinomycetes</taxon>
        <taxon>Kitasatosporales</taxon>
        <taxon>Streptomycetaceae</taxon>
        <taxon>Streptomyces</taxon>
    </lineage>
</organism>
<dbReference type="Pfam" id="PF02801">
    <property type="entry name" value="Ketoacyl-synt_C"/>
    <property type="match status" value="1"/>
</dbReference>
<dbReference type="Gene3D" id="1.10.1200.10">
    <property type="entry name" value="ACP-like"/>
    <property type="match status" value="2"/>
</dbReference>
<dbReference type="InterPro" id="IPR045851">
    <property type="entry name" value="AMP-bd_C_sf"/>
</dbReference>
<dbReference type="Pfam" id="PF22953">
    <property type="entry name" value="SpnB_Rossmann"/>
    <property type="match status" value="1"/>
</dbReference>
<dbReference type="GO" id="GO:0004312">
    <property type="term" value="F:fatty acid synthase activity"/>
    <property type="evidence" value="ECO:0007669"/>
    <property type="project" value="TreeGrafter"/>
</dbReference>
<dbReference type="InterPro" id="IPR055123">
    <property type="entry name" value="SpnB-like_Rossmann"/>
</dbReference>